<evidence type="ECO:0000256" key="1">
    <source>
        <dbReference type="ARBA" id="ARBA00022729"/>
    </source>
</evidence>
<dbReference type="AlphaFoldDB" id="A0A9D1W1F5"/>
<sequence>MKKKLSAALAACMMLTMLLPLAGCGGQDERPVLRVYNWEDYISEPTQNADGSVEDDYVDLIAEFEEEYGVRVEYSTFGTNENMYNELQINPGAYDLVCPSDYMIMKMIAEDMVQPFSDEFLQDSNYAKYASPYIKDLFEENGWTEYAVAYMWGTMGYVYDPERVSGEELSSWTGLWKEENARVATIKDSVRDSYFLGVAYVYREELMRLKGEYESGELSPADYNAAVTKIMNRTDEETIDRTKESMIQLKQHLYGFEVDSGKQDMVTGKISINFAWSGDAVYTMDEAEPYIDEETGREVEGIYLNYVVPEECSNIWFDGWVMPKGANRELAEKFIDFLSRPENAVANMNYIGYTSAIAGDAVFEEMLDWYAEGEEGDTDEAGEPLVAYDLNYFFGGTGDGAYQDGEYVIYVSKESAHRQISAQFPTEEVLARSAIMQYFDNDTNAAVNEMWEEIKGLPIPGWAYIVIAAIAAGIVVIALTYVYKGKKREAKPKKGYRRVG</sequence>
<dbReference type="Pfam" id="PF13416">
    <property type="entry name" value="SBP_bac_8"/>
    <property type="match status" value="1"/>
</dbReference>
<keyword evidence="2" id="KW-1133">Transmembrane helix</keyword>
<protein>
    <submittedName>
        <fullName evidence="4">ABC transporter substrate-binding protein</fullName>
    </submittedName>
</protein>
<proteinExistence type="predicted"/>
<reference evidence="4" key="1">
    <citation type="journal article" date="2021" name="PeerJ">
        <title>Extensive microbial diversity within the chicken gut microbiome revealed by metagenomics and culture.</title>
        <authorList>
            <person name="Gilroy R."/>
            <person name="Ravi A."/>
            <person name="Getino M."/>
            <person name="Pursley I."/>
            <person name="Horton D.L."/>
            <person name="Alikhan N.F."/>
            <person name="Baker D."/>
            <person name="Gharbi K."/>
            <person name="Hall N."/>
            <person name="Watson M."/>
            <person name="Adriaenssens E.M."/>
            <person name="Foster-Nyarko E."/>
            <person name="Jarju S."/>
            <person name="Secka A."/>
            <person name="Antonio M."/>
            <person name="Oren A."/>
            <person name="Chaudhuri R.R."/>
            <person name="La Ragione R."/>
            <person name="Hildebrand F."/>
            <person name="Pallen M.J."/>
        </authorList>
    </citation>
    <scope>NUCLEOTIDE SEQUENCE</scope>
    <source>
        <strain evidence="4">2189</strain>
    </source>
</reference>
<dbReference type="EMBL" id="DXEW01000025">
    <property type="protein sequence ID" value="HIX50614.1"/>
    <property type="molecule type" value="Genomic_DNA"/>
</dbReference>
<gene>
    <name evidence="4" type="ORF">H9851_04965</name>
</gene>
<dbReference type="CDD" id="cd13663">
    <property type="entry name" value="PBP2_PotD_PotF_like_2"/>
    <property type="match status" value="1"/>
</dbReference>
<dbReference type="InterPro" id="IPR006059">
    <property type="entry name" value="SBP"/>
</dbReference>
<keyword evidence="2" id="KW-0472">Membrane</keyword>
<dbReference type="PANTHER" id="PTHR30222:SF17">
    <property type="entry name" value="SPERMIDINE_PUTRESCINE-BINDING PERIPLASMIC PROTEIN"/>
    <property type="match status" value="1"/>
</dbReference>
<keyword evidence="1 3" id="KW-0732">Signal</keyword>
<evidence type="ECO:0000313" key="5">
    <source>
        <dbReference type="Proteomes" id="UP000886847"/>
    </source>
</evidence>
<organism evidence="4 5">
    <name type="scientific">Candidatus Borkfalkia faecavium</name>
    <dbReference type="NCBI Taxonomy" id="2838508"/>
    <lineage>
        <taxon>Bacteria</taxon>
        <taxon>Bacillati</taxon>
        <taxon>Bacillota</taxon>
        <taxon>Clostridia</taxon>
        <taxon>Christensenellales</taxon>
        <taxon>Christensenellaceae</taxon>
        <taxon>Candidatus Borkfalkia</taxon>
    </lineage>
</organism>
<evidence type="ECO:0000256" key="3">
    <source>
        <dbReference type="SAM" id="SignalP"/>
    </source>
</evidence>
<reference evidence="4" key="2">
    <citation type="submission" date="2021-04" db="EMBL/GenBank/DDBJ databases">
        <authorList>
            <person name="Gilroy R."/>
        </authorList>
    </citation>
    <scope>NUCLEOTIDE SEQUENCE</scope>
    <source>
        <strain evidence="4">2189</strain>
    </source>
</reference>
<feature type="signal peptide" evidence="3">
    <location>
        <begin position="1"/>
        <end position="22"/>
    </location>
</feature>
<dbReference type="Proteomes" id="UP000886847">
    <property type="component" value="Unassembled WGS sequence"/>
</dbReference>
<name>A0A9D1W1F5_9FIRM</name>
<feature type="chain" id="PRO_5039108658" evidence="3">
    <location>
        <begin position="23"/>
        <end position="500"/>
    </location>
</feature>
<evidence type="ECO:0000256" key="2">
    <source>
        <dbReference type="SAM" id="Phobius"/>
    </source>
</evidence>
<dbReference type="PANTHER" id="PTHR30222">
    <property type="entry name" value="SPERMIDINE/PUTRESCINE-BINDING PERIPLASMIC PROTEIN"/>
    <property type="match status" value="1"/>
</dbReference>
<dbReference type="Gene3D" id="3.40.190.10">
    <property type="entry name" value="Periplasmic binding protein-like II"/>
    <property type="match status" value="2"/>
</dbReference>
<comment type="caution">
    <text evidence="4">The sequence shown here is derived from an EMBL/GenBank/DDBJ whole genome shotgun (WGS) entry which is preliminary data.</text>
</comment>
<keyword evidence="2" id="KW-0812">Transmembrane</keyword>
<feature type="transmembrane region" description="Helical" evidence="2">
    <location>
        <begin position="462"/>
        <end position="483"/>
    </location>
</feature>
<evidence type="ECO:0000313" key="4">
    <source>
        <dbReference type="EMBL" id="HIX50614.1"/>
    </source>
</evidence>
<dbReference type="SUPFAM" id="SSF53850">
    <property type="entry name" value="Periplasmic binding protein-like II"/>
    <property type="match status" value="1"/>
</dbReference>
<accession>A0A9D1W1F5</accession>